<evidence type="ECO:0000313" key="2">
    <source>
        <dbReference type="EMBL" id="MCW7556537.1"/>
    </source>
</evidence>
<evidence type="ECO:0008006" key="4">
    <source>
        <dbReference type="Google" id="ProtNLM"/>
    </source>
</evidence>
<evidence type="ECO:0000313" key="1">
    <source>
        <dbReference type="EMBL" id="MCW7556442.1"/>
    </source>
</evidence>
<dbReference type="EMBL" id="JAPFCC010000002">
    <property type="protein sequence ID" value="MCW7556537.1"/>
    <property type="molecule type" value="Genomic_DNA"/>
</dbReference>
<name>A0ABT3N4G9_9GAMM</name>
<protein>
    <recommendedName>
        <fullName evidence="4">DUF4224 domain-containing protein</fullName>
    </recommendedName>
</protein>
<keyword evidence="3" id="KW-1185">Reference proteome</keyword>
<sequence length="68" mass="7920">MESNKNNQQLIKEAQLKDWTGFKQQKPLIDFLIENNIPFARGKGGEIITTINQIDTTLSGKKKEEWDW</sequence>
<accession>A0ABT3N4G9</accession>
<dbReference type="Proteomes" id="UP001209854">
    <property type="component" value="Unassembled WGS sequence"/>
</dbReference>
<dbReference type="RefSeq" id="WP_262566123.1">
    <property type="nucleotide sequence ID" value="NZ_CP103299.1"/>
</dbReference>
<comment type="caution">
    <text evidence="2">The sequence shown here is derived from an EMBL/GenBank/DDBJ whole genome shotgun (WGS) entry which is preliminary data.</text>
</comment>
<proteinExistence type="predicted"/>
<dbReference type="EMBL" id="JAPFCC010000001">
    <property type="protein sequence ID" value="MCW7556442.1"/>
    <property type="molecule type" value="Genomic_DNA"/>
</dbReference>
<reference evidence="2 3" key="1">
    <citation type="submission" date="2022-10" db="EMBL/GenBank/DDBJ databases">
        <title>High-quality genome sequences of two octocoral-associated bacteria, Endozoicomonas euniceicola EF212 and Endozoicomonas gorgoniicola PS125.</title>
        <authorList>
            <person name="Chiou Y.-J."/>
            <person name="Chen Y.-H."/>
        </authorList>
    </citation>
    <scope>NUCLEOTIDE SEQUENCE [LARGE SCALE GENOMIC DNA]</scope>
    <source>
        <strain evidence="2 3">PS125</strain>
    </source>
</reference>
<evidence type="ECO:0000313" key="3">
    <source>
        <dbReference type="Proteomes" id="UP001209854"/>
    </source>
</evidence>
<gene>
    <name evidence="1" type="ORF">NX722_28170</name>
    <name evidence="2" type="ORF">NX722_28645</name>
</gene>
<organism evidence="2 3">
    <name type="scientific">Endozoicomonas gorgoniicola</name>
    <dbReference type="NCBI Taxonomy" id="1234144"/>
    <lineage>
        <taxon>Bacteria</taxon>
        <taxon>Pseudomonadati</taxon>
        <taxon>Pseudomonadota</taxon>
        <taxon>Gammaproteobacteria</taxon>
        <taxon>Oceanospirillales</taxon>
        <taxon>Endozoicomonadaceae</taxon>
        <taxon>Endozoicomonas</taxon>
    </lineage>
</organism>